<dbReference type="InterPro" id="IPR016181">
    <property type="entry name" value="Acyl_CoA_acyltransferase"/>
</dbReference>
<reference evidence="2 3" key="1">
    <citation type="submission" date="2020-02" db="EMBL/GenBank/DDBJ databases">
        <title>Nitrogenibacter mangrovi gen. nov., sp. nov. isolated from mangrove sediment, a denitrifying betaproteobacterium.</title>
        <authorList>
            <person name="Liao H."/>
            <person name="Tian Y."/>
        </authorList>
    </citation>
    <scope>NUCLEOTIDE SEQUENCE [LARGE SCALE GENOMIC DNA]</scope>
    <source>
        <strain evidence="2 3">M9-3-2</strain>
    </source>
</reference>
<dbReference type="SUPFAM" id="SSF55729">
    <property type="entry name" value="Acyl-CoA N-acyltransferases (Nat)"/>
    <property type="match status" value="1"/>
</dbReference>
<dbReference type="AlphaFoldDB" id="A0A6C1B8Y4"/>
<evidence type="ECO:0000313" key="3">
    <source>
        <dbReference type="Proteomes" id="UP000501991"/>
    </source>
</evidence>
<dbReference type="Gene3D" id="3.40.630.30">
    <property type="match status" value="1"/>
</dbReference>
<keyword evidence="2" id="KW-0808">Transferase</keyword>
<dbReference type="Proteomes" id="UP000501991">
    <property type="component" value="Chromosome"/>
</dbReference>
<dbReference type="GO" id="GO:0016747">
    <property type="term" value="F:acyltransferase activity, transferring groups other than amino-acyl groups"/>
    <property type="evidence" value="ECO:0007669"/>
    <property type="project" value="InterPro"/>
</dbReference>
<evidence type="ECO:0000313" key="2">
    <source>
        <dbReference type="EMBL" id="QID19843.1"/>
    </source>
</evidence>
<dbReference type="KEGG" id="azq:G3580_12980"/>
<feature type="domain" description="N-acetyltransferase" evidence="1">
    <location>
        <begin position="4"/>
        <end position="157"/>
    </location>
</feature>
<organism evidence="2 3">
    <name type="scientific">Nitrogeniibacter mangrovi</name>
    <dbReference type="NCBI Taxonomy" id="2016596"/>
    <lineage>
        <taxon>Bacteria</taxon>
        <taxon>Pseudomonadati</taxon>
        <taxon>Pseudomonadota</taxon>
        <taxon>Betaproteobacteria</taxon>
        <taxon>Rhodocyclales</taxon>
        <taxon>Zoogloeaceae</taxon>
        <taxon>Nitrogeniibacter</taxon>
    </lineage>
</organism>
<dbReference type="PANTHER" id="PTHR43451:SF1">
    <property type="entry name" value="ACETYLTRANSFERASE"/>
    <property type="match status" value="1"/>
</dbReference>
<dbReference type="PANTHER" id="PTHR43451">
    <property type="entry name" value="ACETYLTRANSFERASE (GNAT) FAMILY PROTEIN"/>
    <property type="match status" value="1"/>
</dbReference>
<dbReference type="PROSITE" id="PS51186">
    <property type="entry name" value="GNAT"/>
    <property type="match status" value="1"/>
</dbReference>
<gene>
    <name evidence="2" type="ORF">G3580_12980</name>
</gene>
<proteinExistence type="predicted"/>
<sequence length="159" mass="17308">MATVDLRRAHDDDLPVLWALFQAAVHRLTSAHYTAAQQVAWAPAGAPPAAWLARVRANAPWVARRSETIVGFADLQADGRVDMFFVAPEAAGTGVGRALMQRLIAQANDRGLVAMHADVSLTAEPFFRHFGFRVIARHTVIRRGVSLRNARMALSLGTS</sequence>
<keyword evidence="3" id="KW-1185">Reference proteome</keyword>
<protein>
    <submittedName>
        <fullName evidence="2">GNAT family N-acetyltransferase</fullName>
    </submittedName>
</protein>
<name>A0A6C1B8Y4_9RHOO</name>
<evidence type="ECO:0000259" key="1">
    <source>
        <dbReference type="PROSITE" id="PS51186"/>
    </source>
</evidence>
<dbReference type="Pfam" id="PF13673">
    <property type="entry name" value="Acetyltransf_10"/>
    <property type="match status" value="1"/>
</dbReference>
<dbReference type="EMBL" id="CP048836">
    <property type="protein sequence ID" value="QID19843.1"/>
    <property type="molecule type" value="Genomic_DNA"/>
</dbReference>
<dbReference type="CDD" id="cd04301">
    <property type="entry name" value="NAT_SF"/>
    <property type="match status" value="1"/>
</dbReference>
<dbReference type="InterPro" id="IPR000182">
    <property type="entry name" value="GNAT_dom"/>
</dbReference>
<accession>A0A6C1B8Y4</accession>
<dbReference type="InterPro" id="IPR052564">
    <property type="entry name" value="N-acetyltrans/Recomb-assoc"/>
</dbReference>